<evidence type="ECO:0000256" key="1">
    <source>
        <dbReference type="SAM" id="SignalP"/>
    </source>
</evidence>
<protein>
    <submittedName>
        <fullName evidence="2">Uncharacterized protein</fullName>
    </submittedName>
</protein>
<dbReference type="EMBL" id="KL142386">
    <property type="protein sequence ID" value="KDR73329.1"/>
    <property type="molecule type" value="Genomic_DNA"/>
</dbReference>
<keyword evidence="3" id="KW-1185">Reference proteome</keyword>
<gene>
    <name evidence="2" type="ORF">GALMADRAFT_72568</name>
</gene>
<keyword evidence="1" id="KW-0732">Signal</keyword>
<accession>A0A067T067</accession>
<organism evidence="2 3">
    <name type="scientific">Galerina marginata (strain CBS 339.88)</name>
    <dbReference type="NCBI Taxonomy" id="685588"/>
    <lineage>
        <taxon>Eukaryota</taxon>
        <taxon>Fungi</taxon>
        <taxon>Dikarya</taxon>
        <taxon>Basidiomycota</taxon>
        <taxon>Agaricomycotina</taxon>
        <taxon>Agaricomycetes</taxon>
        <taxon>Agaricomycetidae</taxon>
        <taxon>Agaricales</taxon>
        <taxon>Agaricineae</taxon>
        <taxon>Strophariaceae</taxon>
        <taxon>Galerina</taxon>
    </lineage>
</organism>
<dbReference type="STRING" id="685588.A0A067T067"/>
<feature type="chain" id="PRO_5001646327" evidence="1">
    <location>
        <begin position="22"/>
        <end position="164"/>
    </location>
</feature>
<reference evidence="3" key="1">
    <citation type="journal article" date="2014" name="Proc. Natl. Acad. Sci. U.S.A.">
        <title>Extensive sampling of basidiomycete genomes demonstrates inadequacy of the white-rot/brown-rot paradigm for wood decay fungi.</title>
        <authorList>
            <person name="Riley R."/>
            <person name="Salamov A.A."/>
            <person name="Brown D.W."/>
            <person name="Nagy L.G."/>
            <person name="Floudas D."/>
            <person name="Held B.W."/>
            <person name="Levasseur A."/>
            <person name="Lombard V."/>
            <person name="Morin E."/>
            <person name="Otillar R."/>
            <person name="Lindquist E.A."/>
            <person name="Sun H."/>
            <person name="LaButti K.M."/>
            <person name="Schmutz J."/>
            <person name="Jabbour D."/>
            <person name="Luo H."/>
            <person name="Baker S.E."/>
            <person name="Pisabarro A.G."/>
            <person name="Walton J.D."/>
            <person name="Blanchette R.A."/>
            <person name="Henrissat B."/>
            <person name="Martin F."/>
            <person name="Cullen D."/>
            <person name="Hibbett D.S."/>
            <person name="Grigoriev I.V."/>
        </authorList>
    </citation>
    <scope>NUCLEOTIDE SEQUENCE [LARGE SCALE GENOMIC DNA]</scope>
    <source>
        <strain evidence="3">CBS 339.88</strain>
    </source>
</reference>
<dbReference type="OrthoDB" id="3241054at2759"/>
<evidence type="ECO:0000313" key="3">
    <source>
        <dbReference type="Proteomes" id="UP000027222"/>
    </source>
</evidence>
<name>A0A067T067_GALM3</name>
<evidence type="ECO:0000313" key="2">
    <source>
        <dbReference type="EMBL" id="KDR73329.1"/>
    </source>
</evidence>
<feature type="signal peptide" evidence="1">
    <location>
        <begin position="1"/>
        <end position="21"/>
    </location>
</feature>
<proteinExistence type="predicted"/>
<sequence>MFSKILTTAVFLSTLSFQVYAHALVAPALGVLGVPVKDDVQRPNATAPCGAVNVTLATVDSSKFAKAGPLGRFNATAIAFTNGTDGSTFFKARVNDDATGKGFVPMNITMNGDRAPATPGLQPIEAILPAGTKCTGGSSKDKCLVEFVSTAGFGNCVVVAKAAA</sequence>
<dbReference type="HOGENOM" id="CLU_076643_1_0_1"/>
<dbReference type="Proteomes" id="UP000027222">
    <property type="component" value="Unassembled WGS sequence"/>
</dbReference>
<dbReference type="AlphaFoldDB" id="A0A067T067"/>